<dbReference type="GO" id="GO:0003700">
    <property type="term" value="F:DNA-binding transcription factor activity"/>
    <property type="evidence" value="ECO:0007669"/>
    <property type="project" value="TreeGrafter"/>
</dbReference>
<sequence>MSFGENLRRLRREKNLTQAELADMTGIKHGHISTMETSDSADPKLSTVYKLLNALECSPNSLLQDQATIGLSGLMATTLERAALLDDHSQAVLIDVIDHYCMAKSAQAMLNTEKGRILPKIVWSAGNFDPVLKKNTD</sequence>
<protein>
    <submittedName>
        <fullName evidence="4">Transcriptional regulator, XRE family</fullName>
    </submittedName>
</protein>
<dbReference type="RefSeq" id="WP_058021646.1">
    <property type="nucleotide sequence ID" value="NZ_CP013189.1"/>
</dbReference>
<keyword evidence="1" id="KW-0238">DNA-binding</keyword>
<dbReference type="PROSITE" id="PS50943">
    <property type="entry name" value="HTH_CROC1"/>
    <property type="match status" value="1"/>
</dbReference>
<proteinExistence type="predicted"/>
<dbReference type="Proteomes" id="UP000065641">
    <property type="component" value="Chromosome"/>
</dbReference>
<evidence type="ECO:0000259" key="2">
    <source>
        <dbReference type="PROSITE" id="PS50943"/>
    </source>
</evidence>
<dbReference type="Gene3D" id="1.10.260.40">
    <property type="entry name" value="lambda repressor-like DNA-binding domains"/>
    <property type="match status" value="1"/>
</dbReference>
<dbReference type="GO" id="GO:0003677">
    <property type="term" value="F:DNA binding"/>
    <property type="evidence" value="ECO:0007669"/>
    <property type="project" value="UniProtKB-KW"/>
</dbReference>
<dbReference type="KEGG" id="pspi:PS2015_1525"/>
<feature type="domain" description="HTH cro/C1-type" evidence="2">
    <location>
        <begin position="7"/>
        <end position="62"/>
    </location>
</feature>
<dbReference type="Pfam" id="PF01381">
    <property type="entry name" value="HTH_3"/>
    <property type="match status" value="1"/>
</dbReference>
<dbReference type="InterPro" id="IPR050807">
    <property type="entry name" value="TransReg_Diox_bact_type"/>
</dbReference>
<dbReference type="SMART" id="SM00530">
    <property type="entry name" value="HTH_XRE"/>
    <property type="match status" value="1"/>
</dbReference>
<dbReference type="CDD" id="cd00093">
    <property type="entry name" value="HTH_XRE"/>
    <property type="match status" value="1"/>
</dbReference>
<dbReference type="InterPro" id="IPR001387">
    <property type="entry name" value="Cro/C1-type_HTH"/>
</dbReference>
<organism evidence="3 5">
    <name type="scientific">Pseudohongiella spirulinae</name>
    <dbReference type="NCBI Taxonomy" id="1249552"/>
    <lineage>
        <taxon>Bacteria</taxon>
        <taxon>Pseudomonadati</taxon>
        <taxon>Pseudomonadota</taxon>
        <taxon>Gammaproteobacteria</taxon>
        <taxon>Pseudomonadales</taxon>
        <taxon>Pseudohongiellaceae</taxon>
        <taxon>Pseudohongiella</taxon>
    </lineage>
</organism>
<dbReference type="AlphaFoldDB" id="A0A0S2KDC6"/>
<name>A0A0S2KDC6_9GAMM</name>
<dbReference type="OrthoDB" id="9792093at2"/>
<gene>
    <name evidence="3" type="ORF">PS2015_1525</name>
    <name evidence="4" type="ORF">PS2015_1528</name>
</gene>
<dbReference type="InterPro" id="IPR010982">
    <property type="entry name" value="Lambda_DNA-bd_dom_sf"/>
</dbReference>
<accession>A0A0S2KDC6</accession>
<keyword evidence="5" id="KW-1185">Reference proteome</keyword>
<dbReference type="GO" id="GO:0005829">
    <property type="term" value="C:cytosol"/>
    <property type="evidence" value="ECO:0007669"/>
    <property type="project" value="TreeGrafter"/>
</dbReference>
<evidence type="ECO:0000256" key="1">
    <source>
        <dbReference type="ARBA" id="ARBA00023125"/>
    </source>
</evidence>
<dbReference type="KEGG" id="pspi:PS2015_1528"/>
<evidence type="ECO:0000313" key="3">
    <source>
        <dbReference type="EMBL" id="ALO46181.1"/>
    </source>
</evidence>
<dbReference type="PANTHER" id="PTHR46797:SF1">
    <property type="entry name" value="METHYLPHOSPHONATE SYNTHASE"/>
    <property type="match status" value="1"/>
</dbReference>
<dbReference type="EMBL" id="CP013189">
    <property type="protein sequence ID" value="ALO46184.1"/>
    <property type="molecule type" value="Genomic_DNA"/>
</dbReference>
<evidence type="ECO:0000313" key="4">
    <source>
        <dbReference type="EMBL" id="ALO46184.1"/>
    </source>
</evidence>
<dbReference type="EMBL" id="CP013189">
    <property type="protein sequence ID" value="ALO46181.1"/>
    <property type="molecule type" value="Genomic_DNA"/>
</dbReference>
<dbReference type="PANTHER" id="PTHR46797">
    <property type="entry name" value="HTH-TYPE TRANSCRIPTIONAL REGULATOR"/>
    <property type="match status" value="1"/>
</dbReference>
<reference evidence="3 5" key="1">
    <citation type="submission" date="2015-11" db="EMBL/GenBank/DDBJ databases">
        <authorList>
            <person name="Zhang Y."/>
            <person name="Guo Z."/>
        </authorList>
    </citation>
    <scope>NUCLEOTIDE SEQUENCE [LARGE SCALE GENOMIC DNA]</scope>
    <source>
        <strain evidence="3 5">KCTC 32221</strain>
    </source>
</reference>
<dbReference type="SUPFAM" id="SSF47413">
    <property type="entry name" value="lambda repressor-like DNA-binding domains"/>
    <property type="match status" value="1"/>
</dbReference>
<evidence type="ECO:0000313" key="5">
    <source>
        <dbReference type="Proteomes" id="UP000065641"/>
    </source>
</evidence>